<organism evidence="2 3">
    <name type="scientific">Portunus trituberculatus</name>
    <name type="common">Swimming crab</name>
    <name type="synonym">Neptunus trituberculatus</name>
    <dbReference type="NCBI Taxonomy" id="210409"/>
    <lineage>
        <taxon>Eukaryota</taxon>
        <taxon>Metazoa</taxon>
        <taxon>Ecdysozoa</taxon>
        <taxon>Arthropoda</taxon>
        <taxon>Crustacea</taxon>
        <taxon>Multicrustacea</taxon>
        <taxon>Malacostraca</taxon>
        <taxon>Eumalacostraca</taxon>
        <taxon>Eucarida</taxon>
        <taxon>Decapoda</taxon>
        <taxon>Pleocyemata</taxon>
        <taxon>Brachyura</taxon>
        <taxon>Eubrachyura</taxon>
        <taxon>Portunoidea</taxon>
        <taxon>Portunidae</taxon>
        <taxon>Portuninae</taxon>
        <taxon>Portunus</taxon>
    </lineage>
</organism>
<reference evidence="2 3" key="1">
    <citation type="submission" date="2019-05" db="EMBL/GenBank/DDBJ databases">
        <title>Another draft genome of Portunus trituberculatus and its Hox gene families provides insights of decapod evolution.</title>
        <authorList>
            <person name="Jeong J.-H."/>
            <person name="Song I."/>
            <person name="Kim S."/>
            <person name="Choi T."/>
            <person name="Kim D."/>
            <person name="Ryu S."/>
            <person name="Kim W."/>
        </authorList>
    </citation>
    <scope>NUCLEOTIDE SEQUENCE [LARGE SCALE GENOMIC DNA]</scope>
    <source>
        <tissue evidence="2">Muscle</tissue>
    </source>
</reference>
<comment type="caution">
    <text evidence="2">The sequence shown here is derived from an EMBL/GenBank/DDBJ whole genome shotgun (WGS) entry which is preliminary data.</text>
</comment>
<dbReference type="EMBL" id="VSRR010003492">
    <property type="protein sequence ID" value="MPC36343.1"/>
    <property type="molecule type" value="Genomic_DNA"/>
</dbReference>
<dbReference type="Proteomes" id="UP000324222">
    <property type="component" value="Unassembled WGS sequence"/>
</dbReference>
<evidence type="ECO:0000256" key="1">
    <source>
        <dbReference type="SAM" id="SignalP"/>
    </source>
</evidence>
<accession>A0A5B7ETW1</accession>
<feature type="signal peptide" evidence="1">
    <location>
        <begin position="1"/>
        <end position="26"/>
    </location>
</feature>
<feature type="chain" id="PRO_5023097393" evidence="1">
    <location>
        <begin position="27"/>
        <end position="145"/>
    </location>
</feature>
<protein>
    <submittedName>
        <fullName evidence="2">Uncharacterized protein</fullName>
    </submittedName>
</protein>
<dbReference type="AlphaFoldDB" id="A0A5B7ETW1"/>
<keyword evidence="3" id="KW-1185">Reference proteome</keyword>
<proteinExistence type="predicted"/>
<evidence type="ECO:0000313" key="2">
    <source>
        <dbReference type="EMBL" id="MPC36343.1"/>
    </source>
</evidence>
<gene>
    <name evidence="2" type="ORF">E2C01_029798</name>
</gene>
<name>A0A5B7ETW1_PORTR</name>
<sequence>MHESTNLKHKARRVLLPLLSFSPVVSHCPVRPDRTHTRTEGRMNGSATLDNQDAIVICFPVALTALSLPFTDVIMKPICDTLSHFKLVPPQNNCFMKELSVLVLVMRTTTIIITTTITITAPLSPSIITISRTIAVSLLLSPAPQ</sequence>
<keyword evidence="1" id="KW-0732">Signal</keyword>
<evidence type="ECO:0000313" key="3">
    <source>
        <dbReference type="Proteomes" id="UP000324222"/>
    </source>
</evidence>